<organism evidence="2">
    <name type="scientific">Anopheles braziliensis</name>
    <dbReference type="NCBI Taxonomy" id="58242"/>
    <lineage>
        <taxon>Eukaryota</taxon>
        <taxon>Metazoa</taxon>
        <taxon>Ecdysozoa</taxon>
        <taxon>Arthropoda</taxon>
        <taxon>Hexapoda</taxon>
        <taxon>Insecta</taxon>
        <taxon>Pterygota</taxon>
        <taxon>Neoptera</taxon>
        <taxon>Endopterygota</taxon>
        <taxon>Diptera</taxon>
        <taxon>Nematocera</taxon>
        <taxon>Culicoidea</taxon>
        <taxon>Culicidae</taxon>
        <taxon>Anophelinae</taxon>
        <taxon>Anopheles</taxon>
    </lineage>
</organism>
<dbReference type="EMBL" id="GGFM01009316">
    <property type="protein sequence ID" value="MBW30067.1"/>
    <property type="molecule type" value="Transcribed_RNA"/>
</dbReference>
<accession>A0A2M3ZNB1</accession>
<name>A0A2M3ZNB1_9DIPT</name>
<feature type="chain" id="PRO_5014701553" evidence="1">
    <location>
        <begin position="20"/>
        <end position="67"/>
    </location>
</feature>
<proteinExistence type="predicted"/>
<evidence type="ECO:0000313" key="2">
    <source>
        <dbReference type="EMBL" id="MBW30067.1"/>
    </source>
</evidence>
<sequence length="67" mass="7410">MSCVLVSFGALFVLRCAVGVVSSLFFCTAEPCCFALALVDIVMQQNDSRMIDRSRHTQKKVTIILII</sequence>
<evidence type="ECO:0000256" key="1">
    <source>
        <dbReference type="SAM" id="SignalP"/>
    </source>
</evidence>
<protein>
    <submittedName>
        <fullName evidence="2">Putative secreted peptide</fullName>
    </submittedName>
</protein>
<dbReference type="AlphaFoldDB" id="A0A2M3ZNB1"/>
<keyword evidence="1" id="KW-0732">Signal</keyword>
<feature type="signal peptide" evidence="1">
    <location>
        <begin position="1"/>
        <end position="19"/>
    </location>
</feature>
<reference evidence="2" key="1">
    <citation type="submission" date="2018-01" db="EMBL/GenBank/DDBJ databases">
        <title>An insight into the sialome of Amazonian anophelines.</title>
        <authorList>
            <person name="Ribeiro J.M."/>
            <person name="Scarpassa V."/>
            <person name="Calvo E."/>
        </authorList>
    </citation>
    <scope>NUCLEOTIDE SEQUENCE</scope>
    <source>
        <tissue evidence="2">Salivary glands</tissue>
    </source>
</reference>